<protein>
    <submittedName>
        <fullName evidence="1">Uncharacterized protein</fullName>
    </submittedName>
</protein>
<dbReference type="AlphaFoldDB" id="A0A645FC99"/>
<proteinExistence type="predicted"/>
<name>A0A645FC99_9ZZZZ</name>
<accession>A0A645FC99</accession>
<sequence length="67" mass="7836">MLLVFISYIYIIDFSVSIHDQTIDELLILGCEIYFLLELFDSYEDIIFISPDSKFTIFILNNFSSAI</sequence>
<gene>
    <name evidence="1" type="ORF">SDC9_159308</name>
</gene>
<dbReference type="EMBL" id="VSSQ01058272">
    <property type="protein sequence ID" value="MPN11998.1"/>
    <property type="molecule type" value="Genomic_DNA"/>
</dbReference>
<evidence type="ECO:0000313" key="1">
    <source>
        <dbReference type="EMBL" id="MPN11998.1"/>
    </source>
</evidence>
<comment type="caution">
    <text evidence="1">The sequence shown here is derived from an EMBL/GenBank/DDBJ whole genome shotgun (WGS) entry which is preliminary data.</text>
</comment>
<organism evidence="1">
    <name type="scientific">bioreactor metagenome</name>
    <dbReference type="NCBI Taxonomy" id="1076179"/>
    <lineage>
        <taxon>unclassified sequences</taxon>
        <taxon>metagenomes</taxon>
        <taxon>ecological metagenomes</taxon>
    </lineage>
</organism>
<reference evidence="1" key="1">
    <citation type="submission" date="2019-08" db="EMBL/GenBank/DDBJ databases">
        <authorList>
            <person name="Kucharzyk K."/>
            <person name="Murdoch R.W."/>
            <person name="Higgins S."/>
            <person name="Loffler F."/>
        </authorList>
    </citation>
    <scope>NUCLEOTIDE SEQUENCE</scope>
</reference>